<dbReference type="InterPro" id="IPR024072">
    <property type="entry name" value="DHFR-like_dom_sf"/>
</dbReference>
<dbReference type="PANTHER" id="PTHR48069">
    <property type="entry name" value="DIHYDROFOLATE REDUCTASE"/>
    <property type="match status" value="1"/>
</dbReference>
<evidence type="ECO:0000256" key="4">
    <source>
        <dbReference type="ARBA" id="ARBA00022563"/>
    </source>
</evidence>
<accession>A0A1I3WA57</accession>
<dbReference type="PIRSF" id="PIRSF000194">
    <property type="entry name" value="DHFR"/>
    <property type="match status" value="1"/>
</dbReference>
<dbReference type="GO" id="GO:0006730">
    <property type="term" value="P:one-carbon metabolic process"/>
    <property type="evidence" value="ECO:0007669"/>
    <property type="project" value="UniProtKB-KW"/>
</dbReference>
<gene>
    <name evidence="11" type="ORF">SAMN04488079_104114</name>
</gene>
<evidence type="ECO:0000313" key="11">
    <source>
        <dbReference type="EMBL" id="SFK04554.1"/>
    </source>
</evidence>
<evidence type="ECO:0000313" key="12">
    <source>
        <dbReference type="Proteomes" id="UP000198924"/>
    </source>
</evidence>
<dbReference type="InterPro" id="IPR017925">
    <property type="entry name" value="DHFR_CS"/>
</dbReference>
<reference evidence="12" key="1">
    <citation type="submission" date="2016-10" db="EMBL/GenBank/DDBJ databases">
        <authorList>
            <person name="Varghese N."/>
            <person name="Submissions S."/>
        </authorList>
    </citation>
    <scope>NUCLEOTIDE SEQUENCE [LARGE SCALE GENOMIC DNA]</scope>
    <source>
        <strain evidence="12">DSM 11578</strain>
    </source>
</reference>
<evidence type="ECO:0000256" key="8">
    <source>
        <dbReference type="PIRNR" id="PIRNR000194"/>
    </source>
</evidence>
<dbReference type="GO" id="GO:0046654">
    <property type="term" value="P:tetrahydrofolate biosynthetic process"/>
    <property type="evidence" value="ECO:0007669"/>
    <property type="project" value="UniProtKB-UniPathway"/>
</dbReference>
<dbReference type="OrthoDB" id="9804315at2"/>
<dbReference type="NCBIfam" id="NF008037">
    <property type="entry name" value="PRK10769.1"/>
    <property type="match status" value="1"/>
</dbReference>
<dbReference type="STRING" id="45496.SAMN04488079_104114"/>
<comment type="catalytic activity">
    <reaction evidence="8">
        <text>(6S)-5,6,7,8-tetrahydrofolate + NADP(+) = 7,8-dihydrofolate + NADPH + H(+)</text>
        <dbReference type="Rhea" id="RHEA:15009"/>
        <dbReference type="ChEBI" id="CHEBI:15378"/>
        <dbReference type="ChEBI" id="CHEBI:57451"/>
        <dbReference type="ChEBI" id="CHEBI:57453"/>
        <dbReference type="ChEBI" id="CHEBI:57783"/>
        <dbReference type="ChEBI" id="CHEBI:58349"/>
        <dbReference type="EC" id="1.5.1.3"/>
    </reaction>
</comment>
<feature type="domain" description="DHFR" evidence="10">
    <location>
        <begin position="2"/>
        <end position="161"/>
    </location>
</feature>
<evidence type="ECO:0000256" key="2">
    <source>
        <dbReference type="ARBA" id="ARBA00009539"/>
    </source>
</evidence>
<dbReference type="GO" id="GO:0046452">
    <property type="term" value="P:dihydrofolate metabolic process"/>
    <property type="evidence" value="ECO:0007669"/>
    <property type="project" value="TreeGrafter"/>
</dbReference>
<comment type="function">
    <text evidence="7 8">Key enzyme in folate metabolism. Catalyzes an essential reaction for de novo glycine and purine synthesis, and for DNA precursor synthesis.</text>
</comment>
<dbReference type="EC" id="1.5.1.3" evidence="3 8"/>
<dbReference type="Pfam" id="PF00186">
    <property type="entry name" value="DHFR_1"/>
    <property type="match status" value="1"/>
</dbReference>
<sequence length="165" mass="18881">MKIAMIVAMDEQGVIGKENDLPWKISADLQFFKRTTMGKPIIMGRNTHESIGRPLPGRRNVVVTSQNDYIAEGCDVVHSLEHAFSLCENAEEVMIMGGASLYKQCFPLCDKLYITQVHATVEGGDTWFPEWDRSEWKLVSSEDHLADEKNQYDYSFMLFQKIQNK</sequence>
<dbReference type="SUPFAM" id="SSF53597">
    <property type="entry name" value="Dihydrofolate reductase-like"/>
    <property type="match status" value="1"/>
</dbReference>
<comment type="pathway">
    <text evidence="1 8">Cofactor biosynthesis; tetrahydrofolate biosynthesis; 5,6,7,8-tetrahydrofolate from 7,8-dihydrofolate: step 1/1.</text>
</comment>
<dbReference type="AlphaFoldDB" id="A0A1I3WA57"/>
<dbReference type="InterPro" id="IPR012259">
    <property type="entry name" value="DHFR"/>
</dbReference>
<dbReference type="UniPathway" id="UPA00077">
    <property type="reaction ID" value="UER00158"/>
</dbReference>
<dbReference type="EMBL" id="FOSH01000004">
    <property type="protein sequence ID" value="SFK04554.1"/>
    <property type="molecule type" value="Genomic_DNA"/>
</dbReference>
<dbReference type="GO" id="GO:0005829">
    <property type="term" value="C:cytosol"/>
    <property type="evidence" value="ECO:0007669"/>
    <property type="project" value="TreeGrafter"/>
</dbReference>
<dbReference type="PANTHER" id="PTHR48069:SF3">
    <property type="entry name" value="DIHYDROFOLATE REDUCTASE"/>
    <property type="match status" value="1"/>
</dbReference>
<keyword evidence="4 8" id="KW-0554">One-carbon metabolism</keyword>
<dbReference type="Proteomes" id="UP000198924">
    <property type="component" value="Unassembled WGS sequence"/>
</dbReference>
<evidence type="ECO:0000256" key="5">
    <source>
        <dbReference type="ARBA" id="ARBA00022857"/>
    </source>
</evidence>
<evidence type="ECO:0000259" key="10">
    <source>
        <dbReference type="PROSITE" id="PS51330"/>
    </source>
</evidence>
<dbReference type="InterPro" id="IPR001796">
    <property type="entry name" value="DHFR_dom"/>
</dbReference>
<protein>
    <recommendedName>
        <fullName evidence="3 8">Dihydrofolate reductase</fullName>
        <ecNumber evidence="3 8">1.5.1.3</ecNumber>
    </recommendedName>
</protein>
<dbReference type="Gene3D" id="3.40.430.10">
    <property type="entry name" value="Dihydrofolate Reductase, subunit A"/>
    <property type="match status" value="1"/>
</dbReference>
<proteinExistence type="inferred from homology"/>
<dbReference type="PROSITE" id="PS51330">
    <property type="entry name" value="DHFR_2"/>
    <property type="match status" value="1"/>
</dbReference>
<evidence type="ECO:0000256" key="3">
    <source>
        <dbReference type="ARBA" id="ARBA00012856"/>
    </source>
</evidence>
<dbReference type="GO" id="GO:0070401">
    <property type="term" value="F:NADP+ binding"/>
    <property type="evidence" value="ECO:0007669"/>
    <property type="project" value="UniProtKB-ARBA"/>
</dbReference>
<comment type="similarity">
    <text evidence="2 8 9">Belongs to the dihydrofolate reductase family.</text>
</comment>
<dbReference type="CDD" id="cd00209">
    <property type="entry name" value="DHFR"/>
    <property type="match status" value="1"/>
</dbReference>
<keyword evidence="5 8" id="KW-0521">NADP</keyword>
<keyword evidence="12" id="KW-1185">Reference proteome</keyword>
<dbReference type="RefSeq" id="WP_091711962.1">
    <property type="nucleotide sequence ID" value="NZ_FOSH01000004.1"/>
</dbReference>
<evidence type="ECO:0000256" key="6">
    <source>
        <dbReference type="ARBA" id="ARBA00023002"/>
    </source>
</evidence>
<evidence type="ECO:0000256" key="9">
    <source>
        <dbReference type="RuleBase" id="RU004474"/>
    </source>
</evidence>
<evidence type="ECO:0000256" key="1">
    <source>
        <dbReference type="ARBA" id="ARBA00004903"/>
    </source>
</evidence>
<dbReference type="GO" id="GO:0046655">
    <property type="term" value="P:folic acid metabolic process"/>
    <property type="evidence" value="ECO:0007669"/>
    <property type="project" value="TreeGrafter"/>
</dbReference>
<organism evidence="11 12">
    <name type="scientific">Methylophaga sulfidovorans</name>
    <dbReference type="NCBI Taxonomy" id="45496"/>
    <lineage>
        <taxon>Bacteria</taxon>
        <taxon>Pseudomonadati</taxon>
        <taxon>Pseudomonadota</taxon>
        <taxon>Gammaproteobacteria</taxon>
        <taxon>Thiotrichales</taxon>
        <taxon>Piscirickettsiaceae</taxon>
        <taxon>Methylophaga</taxon>
    </lineage>
</organism>
<dbReference type="PRINTS" id="PR00070">
    <property type="entry name" value="DHFR"/>
</dbReference>
<dbReference type="FunFam" id="3.40.430.10:FF:000001">
    <property type="entry name" value="Dihydrofolate reductase"/>
    <property type="match status" value="1"/>
</dbReference>
<evidence type="ECO:0000256" key="7">
    <source>
        <dbReference type="ARBA" id="ARBA00025067"/>
    </source>
</evidence>
<dbReference type="PROSITE" id="PS00075">
    <property type="entry name" value="DHFR_1"/>
    <property type="match status" value="1"/>
</dbReference>
<keyword evidence="6 8" id="KW-0560">Oxidoreductase</keyword>
<dbReference type="GO" id="GO:0004146">
    <property type="term" value="F:dihydrofolate reductase activity"/>
    <property type="evidence" value="ECO:0007669"/>
    <property type="project" value="UniProtKB-EC"/>
</dbReference>
<name>A0A1I3WA57_9GAMM</name>